<dbReference type="KEGG" id="nkf:Nkreftii_001911"/>
<feature type="chain" id="PRO_5032668103" description="Periplasmic heavy metal sensor" evidence="2">
    <location>
        <begin position="28"/>
        <end position="220"/>
    </location>
</feature>
<dbReference type="PANTHER" id="PTHR38102:SF1">
    <property type="entry name" value="PERIPLASMIC CHAPERONE SPY"/>
    <property type="match status" value="1"/>
</dbReference>
<name>A0A7S8FE03_9BACT</name>
<keyword evidence="2" id="KW-0732">Signal</keyword>
<dbReference type="EMBL" id="CP047423">
    <property type="protein sequence ID" value="QPD04137.1"/>
    <property type="molecule type" value="Genomic_DNA"/>
</dbReference>
<evidence type="ECO:0008006" key="5">
    <source>
        <dbReference type="Google" id="ProtNLM"/>
    </source>
</evidence>
<gene>
    <name evidence="3" type="ORF">Nkreftii_001911</name>
</gene>
<dbReference type="PANTHER" id="PTHR38102">
    <property type="entry name" value="PERIPLASMIC CHAPERONE SPY"/>
    <property type="match status" value="1"/>
</dbReference>
<organism evidence="3 4">
    <name type="scientific">Candidatus Nitrospira kreftii</name>
    <dbReference type="NCBI Taxonomy" id="2652173"/>
    <lineage>
        <taxon>Bacteria</taxon>
        <taxon>Pseudomonadati</taxon>
        <taxon>Nitrospirota</taxon>
        <taxon>Nitrospiria</taxon>
        <taxon>Nitrospirales</taxon>
        <taxon>Nitrospiraceae</taxon>
        <taxon>Nitrospira</taxon>
    </lineage>
</organism>
<evidence type="ECO:0000256" key="1">
    <source>
        <dbReference type="SAM" id="MobiDB-lite"/>
    </source>
</evidence>
<feature type="compositionally biased region" description="Basic and acidic residues" evidence="1">
    <location>
        <begin position="151"/>
        <end position="164"/>
    </location>
</feature>
<sequence>MKSVAKTTAVVAIASISLLMCGATSWANDPSYGHAGSGYGAGGGHGYGKGEMHSGAGHLIRHLLKHEKDIGLTAEQVAKLKDVQLNLDRIRIKTEADIKIAERELKALTDDEKSDLSAIEAKLRQSKDLQVGLRMASIKMRRDVMAVLTPEQREKEKSEHDKVMQQHKGAGSHHGGGMPYGAHPHGGSSPGGNPHGMNPHGKTPHESAAPPTSPSTMSVE</sequence>
<evidence type="ECO:0000313" key="3">
    <source>
        <dbReference type="EMBL" id="QPD04137.1"/>
    </source>
</evidence>
<protein>
    <recommendedName>
        <fullName evidence="5">Periplasmic heavy metal sensor</fullName>
    </recommendedName>
</protein>
<dbReference type="Pfam" id="PF13801">
    <property type="entry name" value="Metal_resist"/>
    <property type="match status" value="1"/>
</dbReference>
<feature type="region of interest" description="Disordered" evidence="1">
    <location>
        <begin position="150"/>
        <end position="220"/>
    </location>
</feature>
<dbReference type="Gene3D" id="1.20.120.1490">
    <property type="match status" value="1"/>
</dbReference>
<evidence type="ECO:0000256" key="2">
    <source>
        <dbReference type="SAM" id="SignalP"/>
    </source>
</evidence>
<evidence type="ECO:0000313" key="4">
    <source>
        <dbReference type="Proteomes" id="UP000593737"/>
    </source>
</evidence>
<dbReference type="InterPro" id="IPR025961">
    <property type="entry name" value="Metal_resist"/>
</dbReference>
<feature type="signal peptide" evidence="2">
    <location>
        <begin position="1"/>
        <end position="27"/>
    </location>
</feature>
<dbReference type="GO" id="GO:0030288">
    <property type="term" value="C:outer membrane-bounded periplasmic space"/>
    <property type="evidence" value="ECO:0007669"/>
    <property type="project" value="TreeGrafter"/>
</dbReference>
<dbReference type="Proteomes" id="UP000593737">
    <property type="component" value="Chromosome"/>
</dbReference>
<feature type="compositionally biased region" description="Low complexity" evidence="1">
    <location>
        <begin position="195"/>
        <end position="220"/>
    </location>
</feature>
<dbReference type="InterPro" id="IPR052211">
    <property type="entry name" value="Cpx_auxiliary_protein"/>
</dbReference>
<dbReference type="GO" id="GO:0051082">
    <property type="term" value="F:unfolded protein binding"/>
    <property type="evidence" value="ECO:0007669"/>
    <property type="project" value="TreeGrafter"/>
</dbReference>
<accession>A0A7S8FE03</accession>
<proteinExistence type="predicted"/>
<dbReference type="AlphaFoldDB" id="A0A7S8FE03"/>
<reference evidence="3 4" key="1">
    <citation type="journal article" date="2020" name="ISME J.">
        <title>Enrichment and physiological characterization of a novel comammox Nitrospira indicates ammonium inhibition of complete nitrification.</title>
        <authorList>
            <person name="Sakoula D."/>
            <person name="Koch H."/>
            <person name="Frank J."/>
            <person name="Jetten M.S.M."/>
            <person name="van Kessel M.A.H.J."/>
            <person name="Lucker S."/>
        </authorList>
    </citation>
    <scope>NUCLEOTIDE SEQUENCE [LARGE SCALE GENOMIC DNA]</scope>
    <source>
        <strain evidence="3">Comreactor17</strain>
    </source>
</reference>